<evidence type="ECO:0000256" key="2">
    <source>
        <dbReference type="HAMAP-Rule" id="MF_00048"/>
    </source>
</evidence>
<protein>
    <recommendedName>
        <fullName evidence="2">UPF0102 protein MWN34_11120</fullName>
    </recommendedName>
</protein>
<dbReference type="InterPro" id="IPR011856">
    <property type="entry name" value="tRNA_endonuc-like_dom_sf"/>
</dbReference>
<evidence type="ECO:0000313" key="3">
    <source>
        <dbReference type="EMBL" id="MCK0197465.1"/>
    </source>
</evidence>
<gene>
    <name evidence="3" type="ORF">MWN34_11120</name>
</gene>
<reference evidence="3 4" key="1">
    <citation type="submission" date="2022-04" db="EMBL/GenBank/DDBJ databases">
        <authorList>
            <person name="Grouzdev D.S."/>
            <person name="Pantiukh K.S."/>
            <person name="Krutkina M.S."/>
        </authorList>
    </citation>
    <scope>NUCLEOTIDE SEQUENCE [LARGE SCALE GENOMIC DNA]</scope>
    <source>
        <strain evidence="3 4">6x-1</strain>
    </source>
</reference>
<organism evidence="3 4">
    <name type="scientific">Ancylobacter crimeensis</name>
    <dbReference type="NCBI Taxonomy" id="2579147"/>
    <lineage>
        <taxon>Bacteria</taxon>
        <taxon>Pseudomonadati</taxon>
        <taxon>Pseudomonadota</taxon>
        <taxon>Alphaproteobacteria</taxon>
        <taxon>Hyphomicrobiales</taxon>
        <taxon>Xanthobacteraceae</taxon>
        <taxon>Ancylobacter</taxon>
    </lineage>
</organism>
<comment type="similarity">
    <text evidence="1 2">Belongs to the UPF0102 family.</text>
</comment>
<keyword evidence="4" id="KW-1185">Reference proteome</keyword>
<dbReference type="HAMAP" id="MF_00048">
    <property type="entry name" value="UPF0102"/>
    <property type="match status" value="1"/>
</dbReference>
<dbReference type="EMBL" id="JALKCH010000006">
    <property type="protein sequence ID" value="MCK0197465.1"/>
    <property type="molecule type" value="Genomic_DNA"/>
</dbReference>
<evidence type="ECO:0000256" key="1">
    <source>
        <dbReference type="ARBA" id="ARBA00006738"/>
    </source>
</evidence>
<dbReference type="Gene3D" id="3.40.1350.10">
    <property type="match status" value="1"/>
</dbReference>
<dbReference type="NCBIfam" id="NF009151">
    <property type="entry name" value="PRK12497.1-5"/>
    <property type="match status" value="1"/>
</dbReference>
<dbReference type="InterPro" id="IPR003509">
    <property type="entry name" value="UPF0102_YraN-like"/>
</dbReference>
<comment type="caution">
    <text evidence="3">The sequence shown here is derived from an EMBL/GenBank/DDBJ whole genome shotgun (WGS) entry which is preliminary data.</text>
</comment>
<dbReference type="PANTHER" id="PTHR34039:SF1">
    <property type="entry name" value="UPF0102 PROTEIN YRAN"/>
    <property type="match status" value="1"/>
</dbReference>
<name>A0ABT0DBZ9_9HYPH</name>
<dbReference type="Pfam" id="PF02021">
    <property type="entry name" value="UPF0102"/>
    <property type="match status" value="1"/>
</dbReference>
<proteinExistence type="inferred from homology"/>
<sequence>MPGPSHGAARVSHGAARVSVERRRAAFNRGVEAESRAAALLAEQGFTEIARRVRTPLGEIDLIVRRGDLLVFVEVKARSSLAGAAYSILPRQRRRIVGAAEIFAAAHPDLAGLDMRLDVVLVAPDRPPVHIEGAFEAE</sequence>
<evidence type="ECO:0000313" key="4">
    <source>
        <dbReference type="Proteomes" id="UP001203284"/>
    </source>
</evidence>
<dbReference type="InterPro" id="IPR011335">
    <property type="entry name" value="Restrct_endonuc-II-like"/>
</dbReference>
<dbReference type="PANTHER" id="PTHR34039">
    <property type="entry name" value="UPF0102 PROTEIN YRAN"/>
    <property type="match status" value="1"/>
</dbReference>
<dbReference type="SUPFAM" id="SSF52980">
    <property type="entry name" value="Restriction endonuclease-like"/>
    <property type="match status" value="1"/>
</dbReference>
<accession>A0ABT0DBZ9</accession>
<dbReference type="Proteomes" id="UP001203284">
    <property type="component" value="Unassembled WGS sequence"/>
</dbReference>